<comment type="caution">
    <text evidence="3">The sequence shown here is derived from an EMBL/GenBank/DDBJ whole genome shotgun (WGS) entry which is preliminary data.</text>
</comment>
<dbReference type="InterPro" id="IPR006119">
    <property type="entry name" value="Resolv_N"/>
</dbReference>
<evidence type="ECO:0000259" key="2">
    <source>
        <dbReference type="PROSITE" id="PS51736"/>
    </source>
</evidence>
<reference evidence="3" key="1">
    <citation type="submission" date="2022-03" db="EMBL/GenBank/DDBJ databases">
        <title>De novo assembled genomes of Belliella spp. (Cyclobacteriaceae) strains.</title>
        <authorList>
            <person name="Szabo A."/>
            <person name="Korponai K."/>
            <person name="Felfoldi T."/>
        </authorList>
    </citation>
    <scope>NUCLEOTIDE SEQUENCE</scope>
    <source>
        <strain evidence="3">DSM 111904</strain>
    </source>
</reference>
<accession>A0ABS9V196</accession>
<name>A0ABS9V196_9BACT</name>
<dbReference type="RefSeq" id="WP_241348569.1">
    <property type="nucleotide sequence ID" value="NZ_JAKZGP010000031.1"/>
</dbReference>
<dbReference type="Gene3D" id="3.40.50.1390">
    <property type="entry name" value="Resolvase, N-terminal catalytic domain"/>
    <property type="match status" value="1"/>
</dbReference>
<dbReference type="SMART" id="SM00857">
    <property type="entry name" value="Resolvase"/>
    <property type="match status" value="1"/>
</dbReference>
<dbReference type="InterPro" id="IPR036162">
    <property type="entry name" value="Resolvase-like_N_sf"/>
</dbReference>
<dbReference type="PANTHER" id="PTHR30461">
    <property type="entry name" value="DNA-INVERTASE FROM LAMBDOID PROPHAGE"/>
    <property type="match status" value="1"/>
</dbReference>
<organism evidence="3 4">
    <name type="scientific">Belliella filtrata</name>
    <dbReference type="NCBI Taxonomy" id="2923435"/>
    <lineage>
        <taxon>Bacteria</taxon>
        <taxon>Pseudomonadati</taxon>
        <taxon>Bacteroidota</taxon>
        <taxon>Cytophagia</taxon>
        <taxon>Cytophagales</taxon>
        <taxon>Cyclobacteriaceae</taxon>
        <taxon>Belliella</taxon>
    </lineage>
</organism>
<dbReference type="EMBL" id="JAKZGP010000031">
    <property type="protein sequence ID" value="MCH7410201.1"/>
    <property type="molecule type" value="Genomic_DNA"/>
</dbReference>
<dbReference type="PANTHER" id="PTHR30461:SF26">
    <property type="entry name" value="RESOLVASE HOMOLOG YNEB"/>
    <property type="match status" value="1"/>
</dbReference>
<dbReference type="InterPro" id="IPR050639">
    <property type="entry name" value="SSR_resolvase"/>
</dbReference>
<evidence type="ECO:0000256" key="1">
    <source>
        <dbReference type="ARBA" id="ARBA00009913"/>
    </source>
</evidence>
<gene>
    <name evidence="3" type="ORF">MM239_12405</name>
</gene>
<dbReference type="CDD" id="cd03768">
    <property type="entry name" value="SR_ResInv"/>
    <property type="match status" value="1"/>
</dbReference>
<dbReference type="SUPFAM" id="SSF53041">
    <property type="entry name" value="Resolvase-like"/>
    <property type="match status" value="1"/>
</dbReference>
<dbReference type="PROSITE" id="PS51736">
    <property type="entry name" value="RECOMBINASES_3"/>
    <property type="match status" value="1"/>
</dbReference>
<comment type="similarity">
    <text evidence="1">Belongs to the site-specific recombinase resolvase family.</text>
</comment>
<sequence>MNSNKKVNVFYSRVSTLDQNDARQLDNLSGFDFVFADKCSGSIPIFDRPKGKQIRKLIDNGQLESLTIHSIDRLGRDTLSVLDVWKQLTEYGIKIICRNPSFQNLNEDGSINIFSDLMLSILSIMGDFEKKLIKERQIEGIEKAKLEGKYTGRVVNSKESVEQFLKKPKIKRIIRDINSGYTVREIAENANCSNTTILKVKKLLLTKPKL</sequence>
<dbReference type="Proteomes" id="UP001165489">
    <property type="component" value="Unassembled WGS sequence"/>
</dbReference>
<proteinExistence type="inferred from homology"/>
<evidence type="ECO:0000313" key="4">
    <source>
        <dbReference type="Proteomes" id="UP001165489"/>
    </source>
</evidence>
<keyword evidence="4" id="KW-1185">Reference proteome</keyword>
<feature type="domain" description="Resolvase/invertase-type recombinase catalytic" evidence="2">
    <location>
        <begin position="7"/>
        <end position="148"/>
    </location>
</feature>
<dbReference type="Pfam" id="PF00239">
    <property type="entry name" value="Resolvase"/>
    <property type="match status" value="1"/>
</dbReference>
<protein>
    <submittedName>
        <fullName evidence="3">Recombinase family protein</fullName>
    </submittedName>
</protein>
<dbReference type="Gene3D" id="1.10.10.60">
    <property type="entry name" value="Homeodomain-like"/>
    <property type="match status" value="1"/>
</dbReference>
<evidence type="ECO:0000313" key="3">
    <source>
        <dbReference type="EMBL" id="MCH7410201.1"/>
    </source>
</evidence>